<accession>A0ABX0XT09</accession>
<evidence type="ECO:0000313" key="4">
    <source>
        <dbReference type="EMBL" id="NJC69141.1"/>
    </source>
</evidence>
<dbReference type="Proteomes" id="UP000722989">
    <property type="component" value="Unassembled WGS sequence"/>
</dbReference>
<gene>
    <name evidence="4" type="ORF">HC031_05325</name>
</gene>
<dbReference type="PANTHER" id="PTHR44591:SF25">
    <property type="entry name" value="CHEMOTAXIS TWO-COMPONENT RESPONSE REGULATOR"/>
    <property type="match status" value="1"/>
</dbReference>
<dbReference type="SUPFAM" id="SSF52172">
    <property type="entry name" value="CheY-like"/>
    <property type="match status" value="1"/>
</dbReference>
<proteinExistence type="predicted"/>
<evidence type="ECO:0000256" key="2">
    <source>
        <dbReference type="PROSITE-ProRule" id="PRU00169"/>
    </source>
</evidence>
<dbReference type="InterPro" id="IPR001789">
    <property type="entry name" value="Sig_transdc_resp-reg_receiver"/>
</dbReference>
<dbReference type="Gene3D" id="3.40.50.2300">
    <property type="match status" value="1"/>
</dbReference>
<sequence length="115" mass="11867">MQRVLVVDDDPRVRAALTALLEGTADFVVTASVASAAQARVALAAHSVDTVIVDVHLPRRADGIALIAALSAGHRVVALSIDGTSRNLALAAGATDYVEKTGSPEDILRVLRATS</sequence>
<feature type="modified residue" description="4-aspartylphosphate" evidence="2">
    <location>
        <position position="54"/>
    </location>
</feature>
<organism evidence="4 5">
    <name type="scientific">Planosporangium thailandense</name>
    <dbReference type="NCBI Taxonomy" id="765197"/>
    <lineage>
        <taxon>Bacteria</taxon>
        <taxon>Bacillati</taxon>
        <taxon>Actinomycetota</taxon>
        <taxon>Actinomycetes</taxon>
        <taxon>Micromonosporales</taxon>
        <taxon>Micromonosporaceae</taxon>
        <taxon>Planosporangium</taxon>
    </lineage>
</organism>
<dbReference type="PANTHER" id="PTHR44591">
    <property type="entry name" value="STRESS RESPONSE REGULATOR PROTEIN 1"/>
    <property type="match status" value="1"/>
</dbReference>
<dbReference type="InterPro" id="IPR011006">
    <property type="entry name" value="CheY-like_superfamily"/>
</dbReference>
<reference evidence="4 5" key="1">
    <citation type="submission" date="2020-03" db="EMBL/GenBank/DDBJ databases">
        <title>WGS of the type strain of Planosporangium spp.</title>
        <authorList>
            <person name="Thawai C."/>
        </authorList>
    </citation>
    <scope>NUCLEOTIDE SEQUENCE [LARGE SCALE GENOMIC DNA]</scope>
    <source>
        <strain evidence="4 5">TBRC 5610</strain>
    </source>
</reference>
<evidence type="ECO:0000313" key="5">
    <source>
        <dbReference type="Proteomes" id="UP000722989"/>
    </source>
</evidence>
<feature type="domain" description="Response regulatory" evidence="3">
    <location>
        <begin position="3"/>
        <end position="115"/>
    </location>
</feature>
<name>A0ABX0XT09_9ACTN</name>
<protein>
    <submittedName>
        <fullName evidence="4">Response regulator transcription factor</fullName>
    </submittedName>
</protein>
<evidence type="ECO:0000256" key="1">
    <source>
        <dbReference type="ARBA" id="ARBA00022553"/>
    </source>
</evidence>
<dbReference type="RefSeq" id="WP_167923990.1">
    <property type="nucleotide sequence ID" value="NZ_JAATVY010000002.1"/>
</dbReference>
<keyword evidence="1 2" id="KW-0597">Phosphoprotein</keyword>
<dbReference type="SMART" id="SM00448">
    <property type="entry name" value="REC"/>
    <property type="match status" value="1"/>
</dbReference>
<comment type="caution">
    <text evidence="4">The sequence shown here is derived from an EMBL/GenBank/DDBJ whole genome shotgun (WGS) entry which is preliminary data.</text>
</comment>
<dbReference type="EMBL" id="JAATVY010000002">
    <property type="protein sequence ID" value="NJC69141.1"/>
    <property type="molecule type" value="Genomic_DNA"/>
</dbReference>
<evidence type="ECO:0000259" key="3">
    <source>
        <dbReference type="PROSITE" id="PS50110"/>
    </source>
</evidence>
<dbReference type="PROSITE" id="PS50110">
    <property type="entry name" value="RESPONSE_REGULATORY"/>
    <property type="match status" value="1"/>
</dbReference>
<keyword evidence="5" id="KW-1185">Reference proteome</keyword>
<dbReference type="InterPro" id="IPR050595">
    <property type="entry name" value="Bact_response_regulator"/>
</dbReference>
<dbReference type="Pfam" id="PF00072">
    <property type="entry name" value="Response_reg"/>
    <property type="match status" value="1"/>
</dbReference>